<feature type="transmembrane region" description="Helical" evidence="7">
    <location>
        <begin position="134"/>
        <end position="156"/>
    </location>
</feature>
<dbReference type="Proteomes" id="UP000276128">
    <property type="component" value="Unassembled WGS sequence"/>
</dbReference>
<dbReference type="InterPro" id="IPR011701">
    <property type="entry name" value="MFS"/>
</dbReference>
<dbReference type="Gene3D" id="1.20.1720.10">
    <property type="entry name" value="Multidrug resistance protein D"/>
    <property type="match status" value="1"/>
</dbReference>
<dbReference type="PROSITE" id="PS50850">
    <property type="entry name" value="MFS"/>
    <property type="match status" value="1"/>
</dbReference>
<dbReference type="AlphaFoldDB" id="A0A430JL66"/>
<dbReference type="RefSeq" id="WP_126139180.1">
    <property type="nucleotide sequence ID" value="NZ_RXHU01000002.1"/>
</dbReference>
<dbReference type="InterPro" id="IPR036259">
    <property type="entry name" value="MFS_trans_sf"/>
</dbReference>
<evidence type="ECO:0000313" key="9">
    <source>
        <dbReference type="EMBL" id="RTE11750.1"/>
    </source>
</evidence>
<feature type="transmembrane region" description="Helical" evidence="7">
    <location>
        <begin position="302"/>
        <end position="324"/>
    </location>
</feature>
<reference evidence="9 10" key="1">
    <citation type="submission" date="2018-12" db="EMBL/GenBank/DDBJ databases">
        <title>Bacillus ochoae sp. nov., Paenibacillus whitsoniae sp. nov., Paenibacillus spiritus sp. nov. Isolated from the Mars Exploration Rover during spacecraft assembly.</title>
        <authorList>
            <person name="Seuylemezian A."/>
            <person name="Vaishampayan P."/>
        </authorList>
    </citation>
    <scope>NUCLEOTIDE SEQUENCE [LARGE SCALE GENOMIC DNA]</scope>
    <source>
        <strain evidence="9 10">MER 54</strain>
    </source>
</reference>
<feature type="transmembrane region" description="Helical" evidence="7">
    <location>
        <begin position="108"/>
        <end position="127"/>
    </location>
</feature>
<evidence type="ECO:0000256" key="1">
    <source>
        <dbReference type="ARBA" id="ARBA00004651"/>
    </source>
</evidence>
<dbReference type="Gene3D" id="1.20.1250.20">
    <property type="entry name" value="MFS general substrate transporter like domains"/>
    <property type="match status" value="1"/>
</dbReference>
<feature type="transmembrane region" description="Helical" evidence="7">
    <location>
        <begin position="162"/>
        <end position="183"/>
    </location>
</feature>
<feature type="domain" description="Major facilitator superfamily (MFS) profile" evidence="8">
    <location>
        <begin position="11"/>
        <end position="489"/>
    </location>
</feature>
<evidence type="ECO:0000256" key="3">
    <source>
        <dbReference type="ARBA" id="ARBA00022475"/>
    </source>
</evidence>
<dbReference type="FunFam" id="1.20.1720.10:FF:000004">
    <property type="entry name" value="EmrB/QacA family drug resistance transporter"/>
    <property type="match status" value="1"/>
</dbReference>
<feature type="transmembrane region" description="Helical" evidence="7">
    <location>
        <begin position="265"/>
        <end position="290"/>
    </location>
</feature>
<evidence type="ECO:0000256" key="6">
    <source>
        <dbReference type="ARBA" id="ARBA00023136"/>
    </source>
</evidence>
<feature type="transmembrane region" description="Helical" evidence="7">
    <location>
        <begin position="195"/>
        <end position="217"/>
    </location>
</feature>
<name>A0A430JL66_9BACL</name>
<dbReference type="GO" id="GO:0022857">
    <property type="term" value="F:transmembrane transporter activity"/>
    <property type="evidence" value="ECO:0007669"/>
    <property type="project" value="InterPro"/>
</dbReference>
<evidence type="ECO:0000259" key="8">
    <source>
        <dbReference type="PROSITE" id="PS50850"/>
    </source>
</evidence>
<dbReference type="EMBL" id="RXHU01000002">
    <property type="protein sequence ID" value="RTE11750.1"/>
    <property type="molecule type" value="Genomic_DNA"/>
</dbReference>
<dbReference type="PANTHER" id="PTHR23501">
    <property type="entry name" value="MAJOR FACILITATOR SUPERFAMILY"/>
    <property type="match status" value="1"/>
</dbReference>
<comment type="caution">
    <text evidence="9">The sequence shown here is derived from an EMBL/GenBank/DDBJ whole genome shotgun (WGS) entry which is preliminary data.</text>
</comment>
<feature type="transmembrane region" description="Helical" evidence="7">
    <location>
        <begin position="462"/>
        <end position="484"/>
    </location>
</feature>
<keyword evidence="3" id="KW-1003">Cell membrane</keyword>
<keyword evidence="2" id="KW-0813">Transport</keyword>
<dbReference type="CDD" id="cd17502">
    <property type="entry name" value="MFS_Azr1_MDR_like"/>
    <property type="match status" value="1"/>
</dbReference>
<keyword evidence="10" id="KW-1185">Reference proteome</keyword>
<accession>A0A430JL66</accession>
<proteinExistence type="predicted"/>
<feature type="transmembrane region" description="Helical" evidence="7">
    <location>
        <begin position="76"/>
        <end position="102"/>
    </location>
</feature>
<dbReference type="Pfam" id="PF07690">
    <property type="entry name" value="MFS_1"/>
    <property type="match status" value="2"/>
</dbReference>
<feature type="transmembrane region" description="Helical" evidence="7">
    <location>
        <begin position="331"/>
        <end position="349"/>
    </location>
</feature>
<comment type="subcellular location">
    <subcellularLocation>
        <location evidence="1">Cell membrane</location>
        <topology evidence="1">Multi-pass membrane protein</topology>
    </subcellularLocation>
</comment>
<protein>
    <submittedName>
        <fullName evidence="9">MFS transporter</fullName>
    </submittedName>
</protein>
<keyword evidence="4 7" id="KW-0812">Transmembrane</keyword>
<dbReference type="InterPro" id="IPR020846">
    <property type="entry name" value="MFS_dom"/>
</dbReference>
<dbReference type="PRINTS" id="PR01036">
    <property type="entry name" value="TCRTETB"/>
</dbReference>
<evidence type="ECO:0000313" key="10">
    <source>
        <dbReference type="Proteomes" id="UP000276128"/>
    </source>
</evidence>
<evidence type="ECO:0000256" key="5">
    <source>
        <dbReference type="ARBA" id="ARBA00022989"/>
    </source>
</evidence>
<gene>
    <name evidence="9" type="ORF">EJQ19_00105</name>
</gene>
<dbReference type="PANTHER" id="PTHR23501:SF197">
    <property type="entry name" value="COMD"/>
    <property type="match status" value="1"/>
</dbReference>
<evidence type="ECO:0000256" key="4">
    <source>
        <dbReference type="ARBA" id="ARBA00022692"/>
    </source>
</evidence>
<feature type="transmembrane region" description="Helical" evidence="7">
    <location>
        <begin position="45"/>
        <end position="64"/>
    </location>
</feature>
<sequence length="506" mass="54099">MTKQENNKTLVLIGLLLGLIFSELDQTIVSTALPTIIRELHGLSLYGWVAGIYMLAITMFMPIFGKLADIYGRKKIYLSCIVLFLTGSVICGLANSMTVLLIGRGVQGIGAGGLMPLAMLIVGDTFALEQRAKLQALIGPMMILPQLLGPTLGGYFVSHLNWHWIFLINIPIGVFSAIIMVKGLRESRSDEKRSIDWAGAFTLVLAMFSLLLAPVLIDVKGYTWGSPIIVALLAAFVLLTALFILVERKAKEPIIPLALFRNRSVVVLSIIVFLTMLGVMGGISGLPFFAQIVMGISPTASGYLSLAFMAGAIPASMLCGNLITKVAYKNLFVVSFIFPIASYIMFAYLQVDTTVLYVIVASFILGLGIGVLFGSDNLIVQESVAKEHTGVGVATVQLFQAIGTTLGFSIFGSLLSRNIASGLEGMSDRFPAGSADSIKNGGLPSGLPADLVLSIKTVFTDAFQHIFAIGIGFAVVAFIVCFFMKKEVLSSNKEEHGTAASETVSA</sequence>
<keyword evidence="5 7" id="KW-1133">Transmembrane helix</keyword>
<dbReference type="SUPFAM" id="SSF103473">
    <property type="entry name" value="MFS general substrate transporter"/>
    <property type="match status" value="1"/>
</dbReference>
<feature type="transmembrane region" description="Helical" evidence="7">
    <location>
        <begin position="355"/>
        <end position="379"/>
    </location>
</feature>
<dbReference type="GO" id="GO:0005886">
    <property type="term" value="C:plasma membrane"/>
    <property type="evidence" value="ECO:0007669"/>
    <property type="project" value="UniProtKB-SubCell"/>
</dbReference>
<evidence type="ECO:0000256" key="2">
    <source>
        <dbReference type="ARBA" id="ARBA00022448"/>
    </source>
</evidence>
<feature type="transmembrane region" description="Helical" evidence="7">
    <location>
        <begin position="391"/>
        <end position="415"/>
    </location>
</feature>
<organism evidence="9 10">
    <name type="scientific">Paenibacillus whitsoniae</name>
    <dbReference type="NCBI Taxonomy" id="2496558"/>
    <lineage>
        <taxon>Bacteria</taxon>
        <taxon>Bacillati</taxon>
        <taxon>Bacillota</taxon>
        <taxon>Bacilli</taxon>
        <taxon>Bacillales</taxon>
        <taxon>Paenibacillaceae</taxon>
        <taxon>Paenibacillus</taxon>
    </lineage>
</organism>
<feature type="transmembrane region" description="Helical" evidence="7">
    <location>
        <begin position="223"/>
        <end position="245"/>
    </location>
</feature>
<dbReference type="OrthoDB" id="9816041at2"/>
<keyword evidence="6 7" id="KW-0472">Membrane</keyword>
<evidence type="ECO:0000256" key="7">
    <source>
        <dbReference type="SAM" id="Phobius"/>
    </source>
</evidence>